<proteinExistence type="predicted"/>
<sequence>MSQTEKKPVTGIRHNKRNAPDKPLRIFHGRIYFALQALAGAAWWLGIINLPGLRDATLGGLNPLLVSAIHIPLFVIGSALAALNFRWAVWGAVAWTTLVAVFMVIYATVTTEGGLGTVLMVLATVGSLIAGTLMILGRIPSERLVTGPFAFRSSHTRVRSQLLIRTTIQIMVFWGVFLIVIPAIINAFEERWDLSVKFPILVIVAGFALLAFGTVLGVWSARAIANFGSGTPLPSAMAHHFVQRGPYAFVRNPMAIAGIVQGVAIGLFIGSWLVIVYAIVGSLLWNWLIRPHEEADLRQRFGAEYDEYAARVSCWIPSFSAFDGDDDTDADDTDADDTSDDDISPDETHAAETDAANSSGQDSADRKQ</sequence>
<feature type="transmembrane region" description="Helical" evidence="6">
    <location>
        <begin position="200"/>
        <end position="219"/>
    </location>
</feature>
<dbReference type="RefSeq" id="WP_236850576.1">
    <property type="nucleotide sequence ID" value="NZ_CP017150.1"/>
</dbReference>
<dbReference type="Proteomes" id="UP000094793">
    <property type="component" value="Chromosome"/>
</dbReference>
<evidence type="ECO:0000256" key="5">
    <source>
        <dbReference type="SAM" id="MobiDB-lite"/>
    </source>
</evidence>
<dbReference type="AlphaFoldDB" id="A0A1D7VYH9"/>
<feature type="region of interest" description="Disordered" evidence="5">
    <location>
        <begin position="323"/>
        <end position="368"/>
    </location>
</feature>
<feature type="transmembrane region" description="Helical" evidence="6">
    <location>
        <begin position="115"/>
        <end position="136"/>
    </location>
</feature>
<keyword evidence="2 6" id="KW-0812">Transmembrane</keyword>
<dbReference type="PATRIC" id="fig|1703.10.peg.61"/>
<dbReference type="KEGG" id="blin:BLSMQ_0060"/>
<comment type="subcellular location">
    <subcellularLocation>
        <location evidence="1">Endomembrane system</location>
        <topology evidence="1">Multi-pass membrane protein</topology>
    </subcellularLocation>
</comment>
<feature type="transmembrane region" description="Helical" evidence="6">
    <location>
        <begin position="162"/>
        <end position="188"/>
    </location>
</feature>
<keyword evidence="3 6" id="KW-1133">Transmembrane helix</keyword>
<evidence type="ECO:0008006" key="9">
    <source>
        <dbReference type="Google" id="ProtNLM"/>
    </source>
</evidence>
<keyword evidence="4 6" id="KW-0472">Membrane</keyword>
<accession>A0A1D7VYH9</accession>
<evidence type="ECO:0000313" key="8">
    <source>
        <dbReference type="Proteomes" id="UP000094793"/>
    </source>
</evidence>
<feature type="transmembrane region" description="Helical" evidence="6">
    <location>
        <begin position="254"/>
        <end position="280"/>
    </location>
</feature>
<evidence type="ECO:0000256" key="6">
    <source>
        <dbReference type="SAM" id="Phobius"/>
    </source>
</evidence>
<dbReference type="InterPro" id="IPR007318">
    <property type="entry name" value="Phopholipid_MeTrfase"/>
</dbReference>
<evidence type="ECO:0000256" key="4">
    <source>
        <dbReference type="ARBA" id="ARBA00023136"/>
    </source>
</evidence>
<reference evidence="8" key="1">
    <citation type="submission" date="2016-09" db="EMBL/GenBank/DDBJ databases">
        <title>Complete Genome Sequence of Brevibacterium linens SMQ-1335.</title>
        <authorList>
            <person name="de Melo A.G."/>
            <person name="Labrie S.J."/>
            <person name="Dumaresq J."/>
            <person name="Roberts R.J."/>
            <person name="Tremblay D.M."/>
            <person name="Moineau S."/>
        </authorList>
    </citation>
    <scope>NUCLEOTIDE SEQUENCE [LARGE SCALE GENOMIC DNA]</scope>
    <source>
        <strain evidence="8">SMQ-1335</strain>
    </source>
</reference>
<feature type="transmembrane region" description="Helical" evidence="6">
    <location>
        <begin position="90"/>
        <end position="109"/>
    </location>
</feature>
<evidence type="ECO:0000256" key="2">
    <source>
        <dbReference type="ARBA" id="ARBA00022692"/>
    </source>
</evidence>
<dbReference type="Gene3D" id="1.20.120.1630">
    <property type="match status" value="1"/>
</dbReference>
<dbReference type="GO" id="GO:0012505">
    <property type="term" value="C:endomembrane system"/>
    <property type="evidence" value="ECO:0007669"/>
    <property type="project" value="UniProtKB-SubCell"/>
</dbReference>
<gene>
    <name evidence="7" type="ORF">BLSMQ_0060</name>
</gene>
<dbReference type="Pfam" id="PF04191">
    <property type="entry name" value="PEMT"/>
    <property type="match status" value="1"/>
</dbReference>
<feature type="compositionally biased region" description="Acidic residues" evidence="5">
    <location>
        <begin position="323"/>
        <end position="345"/>
    </location>
</feature>
<feature type="transmembrane region" description="Helical" evidence="6">
    <location>
        <begin position="64"/>
        <end position="83"/>
    </location>
</feature>
<evidence type="ECO:0000256" key="3">
    <source>
        <dbReference type="ARBA" id="ARBA00022989"/>
    </source>
</evidence>
<organism evidence="7 8">
    <name type="scientific">Brevibacterium aurantiacum</name>
    <dbReference type="NCBI Taxonomy" id="273384"/>
    <lineage>
        <taxon>Bacteria</taxon>
        <taxon>Bacillati</taxon>
        <taxon>Actinomycetota</taxon>
        <taxon>Actinomycetes</taxon>
        <taxon>Micrococcales</taxon>
        <taxon>Brevibacteriaceae</taxon>
        <taxon>Brevibacterium</taxon>
    </lineage>
</organism>
<protein>
    <recommendedName>
        <fullName evidence="9">Isoprenylcysteine carboxylmethyltransferase family protein</fullName>
    </recommendedName>
</protein>
<dbReference type="EMBL" id="CP017150">
    <property type="protein sequence ID" value="AOP51782.1"/>
    <property type="molecule type" value="Genomic_DNA"/>
</dbReference>
<evidence type="ECO:0000256" key="1">
    <source>
        <dbReference type="ARBA" id="ARBA00004127"/>
    </source>
</evidence>
<dbReference type="eggNOG" id="COG2020">
    <property type="taxonomic scope" value="Bacteria"/>
</dbReference>
<name>A0A1D7VYH9_BREAU</name>
<feature type="transmembrane region" description="Helical" evidence="6">
    <location>
        <begin position="31"/>
        <end position="52"/>
    </location>
</feature>
<evidence type="ECO:0000313" key="7">
    <source>
        <dbReference type="EMBL" id="AOP51782.1"/>
    </source>
</evidence>